<evidence type="ECO:0000313" key="1">
    <source>
        <dbReference type="EMBL" id="CAL7942993.1"/>
    </source>
</evidence>
<sequence length="155" mass="17719">MKNMKIKREHVVVDVPATTAIKKKRNVTKKKITPKTKPNVKITKNLFISNIKCGTKTDELKAVLPGCLSAKMLKPYSQNFRAAIVRMQTFQLAAEYLEKMREPPTIAGKKLRINPDTRIRYKKNNSKPLKIYDGDPETAKKETDTLDHIVLENKV</sequence>
<reference evidence="1 2" key="1">
    <citation type="submission" date="2024-08" db="EMBL/GenBank/DDBJ databases">
        <authorList>
            <person name="Will J Nash"/>
            <person name="Angela Man"/>
            <person name="Seanna McTaggart"/>
            <person name="Kendall Baker"/>
            <person name="Tom Barker"/>
            <person name="Leah Catchpole"/>
            <person name="Alex Durrant"/>
            <person name="Karim Gharbi"/>
            <person name="Naomi Irish"/>
            <person name="Gemy Kaithakottil"/>
            <person name="Debby Ku"/>
            <person name="Aaliyah Providence"/>
            <person name="Felix Shaw"/>
            <person name="David Swarbreck"/>
            <person name="Chris Watkins"/>
            <person name="Ann M. McCartney"/>
            <person name="Giulio Formenti"/>
            <person name="Alice Mouton"/>
            <person name="Noel Vella"/>
            <person name="Bjorn M von Reumont"/>
            <person name="Adriana Vella"/>
            <person name="Wilfried Haerty"/>
        </authorList>
    </citation>
    <scope>NUCLEOTIDE SEQUENCE [LARGE SCALE GENOMIC DNA]</scope>
</reference>
<dbReference type="Proteomes" id="UP001642520">
    <property type="component" value="Unassembled WGS sequence"/>
</dbReference>
<protein>
    <submittedName>
        <fullName evidence="1">Uncharacterized protein</fullName>
    </submittedName>
</protein>
<keyword evidence="2" id="KW-1185">Reference proteome</keyword>
<accession>A0ABP1NTI4</accession>
<proteinExistence type="predicted"/>
<organism evidence="1 2">
    <name type="scientific">Xylocopa violacea</name>
    <name type="common">Violet carpenter bee</name>
    <name type="synonym">Apis violacea</name>
    <dbReference type="NCBI Taxonomy" id="135666"/>
    <lineage>
        <taxon>Eukaryota</taxon>
        <taxon>Metazoa</taxon>
        <taxon>Ecdysozoa</taxon>
        <taxon>Arthropoda</taxon>
        <taxon>Hexapoda</taxon>
        <taxon>Insecta</taxon>
        <taxon>Pterygota</taxon>
        <taxon>Neoptera</taxon>
        <taxon>Endopterygota</taxon>
        <taxon>Hymenoptera</taxon>
        <taxon>Apocrita</taxon>
        <taxon>Aculeata</taxon>
        <taxon>Apoidea</taxon>
        <taxon>Anthophila</taxon>
        <taxon>Apidae</taxon>
        <taxon>Xylocopa</taxon>
        <taxon>Xylocopa</taxon>
    </lineage>
</organism>
<dbReference type="EMBL" id="CAXAJV020001293">
    <property type="protein sequence ID" value="CAL7942993.1"/>
    <property type="molecule type" value="Genomic_DNA"/>
</dbReference>
<gene>
    <name evidence="1" type="ORF">XYLVIOL_LOCUS5829</name>
</gene>
<evidence type="ECO:0000313" key="2">
    <source>
        <dbReference type="Proteomes" id="UP001642520"/>
    </source>
</evidence>
<name>A0ABP1NTI4_XYLVO</name>
<comment type="caution">
    <text evidence="1">The sequence shown here is derived from an EMBL/GenBank/DDBJ whole genome shotgun (WGS) entry which is preliminary data.</text>
</comment>